<dbReference type="AlphaFoldDB" id="N4TS13"/>
<dbReference type="Proteomes" id="UP000012243">
    <property type="component" value="Unassembled WGS sequence"/>
</dbReference>
<name>N4TS13_HELPX</name>
<reference evidence="1 2" key="1">
    <citation type="submission" date="2013-02" db="EMBL/GenBank/DDBJ databases">
        <title>Comparative Sequence Analysis of H. pylori Isolates.</title>
        <authorList>
            <person name="Blanchard T.G."/>
            <person name="Czinn S.J."/>
            <person name="McCracken C.M."/>
            <person name="Abolude K.A."/>
            <person name="Shefchek K.S."/>
            <person name="Maroo A.M."/>
            <person name="Santana-Cruz I.S."/>
            <person name="Tallon L.J."/>
            <person name="Ficke F.W.F."/>
        </authorList>
    </citation>
    <scope>NUCLEOTIDE SEQUENCE [LARGE SCALE GENOMIC DNA]</scope>
    <source>
        <strain evidence="1 2">Hp A-11</strain>
    </source>
</reference>
<organism evidence="1 2">
    <name type="scientific">Helicobacter pylori Hp A-11</name>
    <dbReference type="NCBI Taxonomy" id="992035"/>
    <lineage>
        <taxon>Bacteria</taxon>
        <taxon>Pseudomonadati</taxon>
        <taxon>Campylobacterota</taxon>
        <taxon>Epsilonproteobacteria</taxon>
        <taxon>Campylobacterales</taxon>
        <taxon>Helicobacteraceae</taxon>
        <taxon>Helicobacter</taxon>
    </lineage>
</organism>
<dbReference type="EMBL" id="AOTW01000001">
    <property type="protein sequence ID" value="ENH60395.1"/>
    <property type="molecule type" value="Genomic_DNA"/>
</dbReference>
<gene>
    <name evidence="1" type="ORF">HPHPA11_1565</name>
</gene>
<comment type="caution">
    <text evidence="1">The sequence shown here is derived from an EMBL/GenBank/DDBJ whole genome shotgun (WGS) entry which is preliminary data.</text>
</comment>
<evidence type="ECO:0000313" key="2">
    <source>
        <dbReference type="Proteomes" id="UP000012243"/>
    </source>
</evidence>
<sequence>MALLKLASSSFFLIFLILMAFLTLLKASIHYNTTLIKQERAKIKTYAT</sequence>
<dbReference type="PATRIC" id="fig|992035.3.peg.1518"/>
<proteinExistence type="predicted"/>
<evidence type="ECO:0000313" key="1">
    <source>
        <dbReference type="EMBL" id="ENH60395.1"/>
    </source>
</evidence>
<protein>
    <submittedName>
        <fullName evidence="1">Uncharacterized protein</fullName>
    </submittedName>
</protein>
<accession>N4TS13</accession>